<accession>A0AAD7N4F0</accession>
<dbReference type="Proteomes" id="UP001215598">
    <property type="component" value="Unassembled WGS sequence"/>
</dbReference>
<proteinExistence type="predicted"/>
<comment type="caution">
    <text evidence="2">The sequence shown here is derived from an EMBL/GenBank/DDBJ whole genome shotgun (WGS) entry which is preliminary data.</text>
</comment>
<evidence type="ECO:0000313" key="3">
    <source>
        <dbReference type="Proteomes" id="UP001215598"/>
    </source>
</evidence>
<evidence type="ECO:0000313" key="2">
    <source>
        <dbReference type="EMBL" id="KAJ7745093.1"/>
    </source>
</evidence>
<feature type="region of interest" description="Disordered" evidence="1">
    <location>
        <begin position="98"/>
        <end position="152"/>
    </location>
</feature>
<dbReference type="EMBL" id="JARKIB010000084">
    <property type="protein sequence ID" value="KAJ7745093.1"/>
    <property type="molecule type" value="Genomic_DNA"/>
</dbReference>
<reference evidence="2" key="1">
    <citation type="submission" date="2023-03" db="EMBL/GenBank/DDBJ databases">
        <title>Massive genome expansion in bonnet fungi (Mycena s.s.) driven by repeated elements and novel gene families across ecological guilds.</title>
        <authorList>
            <consortium name="Lawrence Berkeley National Laboratory"/>
            <person name="Harder C.B."/>
            <person name="Miyauchi S."/>
            <person name="Viragh M."/>
            <person name="Kuo A."/>
            <person name="Thoen E."/>
            <person name="Andreopoulos B."/>
            <person name="Lu D."/>
            <person name="Skrede I."/>
            <person name="Drula E."/>
            <person name="Henrissat B."/>
            <person name="Morin E."/>
            <person name="Kohler A."/>
            <person name="Barry K."/>
            <person name="LaButti K."/>
            <person name="Morin E."/>
            <person name="Salamov A."/>
            <person name="Lipzen A."/>
            <person name="Mereny Z."/>
            <person name="Hegedus B."/>
            <person name="Baldrian P."/>
            <person name="Stursova M."/>
            <person name="Weitz H."/>
            <person name="Taylor A."/>
            <person name="Grigoriev I.V."/>
            <person name="Nagy L.G."/>
            <person name="Martin F."/>
            <person name="Kauserud H."/>
        </authorList>
    </citation>
    <scope>NUCLEOTIDE SEQUENCE</scope>
    <source>
        <strain evidence="2">CBHHK182m</strain>
    </source>
</reference>
<organism evidence="2 3">
    <name type="scientific">Mycena metata</name>
    <dbReference type="NCBI Taxonomy" id="1033252"/>
    <lineage>
        <taxon>Eukaryota</taxon>
        <taxon>Fungi</taxon>
        <taxon>Dikarya</taxon>
        <taxon>Basidiomycota</taxon>
        <taxon>Agaricomycotina</taxon>
        <taxon>Agaricomycetes</taxon>
        <taxon>Agaricomycetidae</taxon>
        <taxon>Agaricales</taxon>
        <taxon>Marasmiineae</taxon>
        <taxon>Mycenaceae</taxon>
        <taxon>Mycena</taxon>
    </lineage>
</organism>
<evidence type="ECO:0000256" key="1">
    <source>
        <dbReference type="SAM" id="MobiDB-lite"/>
    </source>
</evidence>
<gene>
    <name evidence="2" type="ORF">B0H16DRAFT_1889470</name>
</gene>
<dbReference type="AlphaFoldDB" id="A0AAD7N4F0"/>
<sequence>MLQQTRLRSATPAPLLQGSTGVTSRIRLLTVPCKIAPPLHDCIYWYDPCLPLRAPAQARFPSACALDAEHNPRSMDVAEVQCLILRGSPVHRRRTLRKIGHSSSTSRPSHLPQPPPGAREDVGDDIHDTVRPQESSGGGDRGFPTPHAAPQRIRILALSQVRRRITRRCPWCARRGRGTRARRANTFDIPFEAAVCAASTPFHGLPPVPAL</sequence>
<keyword evidence="3" id="KW-1185">Reference proteome</keyword>
<name>A0AAD7N4F0_9AGAR</name>
<feature type="compositionally biased region" description="Basic and acidic residues" evidence="1">
    <location>
        <begin position="118"/>
        <end position="131"/>
    </location>
</feature>
<protein>
    <submittedName>
        <fullName evidence="2">Uncharacterized protein</fullName>
    </submittedName>
</protein>